<sequence>MDPKMQMLNVQWVNVERPPFAPQLMKVAIWSTLWRLLADPVLSILACSMFSPPALPYPTHSIGRPLAEGEIQGLPSGGLDVRISNVFSGYKWNTPSLADDNIWFISLILGYNTAKKISALLEMTFCDTAKIPFPAEAQGSNQSNLTALNGSSAFPERDATRCDEDLDRRNVQFHLRSESETTSSIATLSVNAIDPAIPSQQVLRKSSTIFPMR</sequence>
<dbReference type="AlphaFoldDB" id="A0A409XWI4"/>
<evidence type="ECO:0000313" key="1">
    <source>
        <dbReference type="EMBL" id="PPQ95103.1"/>
    </source>
</evidence>
<reference evidence="1 2" key="1">
    <citation type="journal article" date="2018" name="Evol. Lett.">
        <title>Horizontal gene cluster transfer increased hallucinogenic mushroom diversity.</title>
        <authorList>
            <person name="Reynolds H.T."/>
            <person name="Vijayakumar V."/>
            <person name="Gluck-Thaler E."/>
            <person name="Korotkin H.B."/>
            <person name="Matheny P.B."/>
            <person name="Slot J.C."/>
        </authorList>
    </citation>
    <scope>NUCLEOTIDE SEQUENCE [LARGE SCALE GENOMIC DNA]</scope>
    <source>
        <strain evidence="1 2">2631</strain>
    </source>
</reference>
<evidence type="ECO:0000313" key="2">
    <source>
        <dbReference type="Proteomes" id="UP000283269"/>
    </source>
</evidence>
<dbReference type="EMBL" id="NHYD01000097">
    <property type="protein sequence ID" value="PPQ95103.1"/>
    <property type="molecule type" value="Genomic_DNA"/>
</dbReference>
<organism evidence="1 2">
    <name type="scientific">Psilocybe cyanescens</name>
    <dbReference type="NCBI Taxonomy" id="93625"/>
    <lineage>
        <taxon>Eukaryota</taxon>
        <taxon>Fungi</taxon>
        <taxon>Dikarya</taxon>
        <taxon>Basidiomycota</taxon>
        <taxon>Agaricomycotina</taxon>
        <taxon>Agaricomycetes</taxon>
        <taxon>Agaricomycetidae</taxon>
        <taxon>Agaricales</taxon>
        <taxon>Agaricineae</taxon>
        <taxon>Strophariaceae</taxon>
        <taxon>Psilocybe</taxon>
    </lineage>
</organism>
<dbReference type="InParanoid" id="A0A409XWI4"/>
<name>A0A409XWI4_PSICY</name>
<protein>
    <submittedName>
        <fullName evidence="1">Uncharacterized protein</fullName>
    </submittedName>
</protein>
<proteinExistence type="predicted"/>
<gene>
    <name evidence="1" type="ORF">CVT25_011533</name>
</gene>
<accession>A0A409XWI4</accession>
<comment type="caution">
    <text evidence="1">The sequence shown here is derived from an EMBL/GenBank/DDBJ whole genome shotgun (WGS) entry which is preliminary data.</text>
</comment>
<dbReference type="Proteomes" id="UP000283269">
    <property type="component" value="Unassembled WGS sequence"/>
</dbReference>
<keyword evidence="2" id="KW-1185">Reference proteome</keyword>